<evidence type="ECO:0000313" key="2">
    <source>
        <dbReference type="EMBL" id="SCM82705.1"/>
    </source>
</evidence>
<dbReference type="RefSeq" id="WP_288185314.1">
    <property type="nucleotide sequence ID" value="NZ_LT608335.1"/>
</dbReference>
<dbReference type="Pfam" id="PF00148">
    <property type="entry name" value="Oxidored_nitro"/>
    <property type="match status" value="1"/>
</dbReference>
<dbReference type="InterPro" id="IPR000510">
    <property type="entry name" value="Nase/OxRdtase_comp1"/>
</dbReference>
<dbReference type="GO" id="GO:0016491">
    <property type="term" value="F:oxidoreductase activity"/>
    <property type="evidence" value="ECO:0007669"/>
    <property type="project" value="InterPro"/>
</dbReference>
<protein>
    <submittedName>
        <fullName evidence="2">Oxidoreductase/nitrogenase component 1</fullName>
    </submittedName>
</protein>
<dbReference type="InterPro" id="IPR052673">
    <property type="entry name" value="Ni-siroh_cyclase_CfbD"/>
</dbReference>
<dbReference type="PANTHER" id="PTHR42846">
    <property type="entry name" value="NI-SIROHYDROCHLORIN A,C-DIAMIDE REDUCTIVE CYCLASE COMPLEX, COMPONENT CFBD"/>
    <property type="match status" value="1"/>
</dbReference>
<dbReference type="EMBL" id="FMJE01000005">
    <property type="protein sequence ID" value="SCM82705.1"/>
    <property type="molecule type" value="Genomic_DNA"/>
</dbReference>
<name>A0A212LYP5_9FIRM</name>
<dbReference type="AlphaFoldDB" id="A0A212LYP5"/>
<dbReference type="PANTHER" id="PTHR42846:SF1">
    <property type="entry name" value="NI-SIROHYDROCHLORIN A,C-DIAMIDE REDUCTIVE CYCLASE COMPLEX, COMPONENT CFBD"/>
    <property type="match status" value="1"/>
</dbReference>
<organism evidence="2">
    <name type="scientific">uncultured Sporomusa sp</name>
    <dbReference type="NCBI Taxonomy" id="307249"/>
    <lineage>
        <taxon>Bacteria</taxon>
        <taxon>Bacillati</taxon>
        <taxon>Bacillota</taxon>
        <taxon>Negativicutes</taxon>
        <taxon>Selenomonadales</taxon>
        <taxon>Sporomusaceae</taxon>
        <taxon>Sporomusa</taxon>
        <taxon>environmental samples</taxon>
    </lineage>
</organism>
<accession>A0A212LYP5</accession>
<dbReference type="Gene3D" id="3.40.50.1980">
    <property type="entry name" value="Nitrogenase molybdenum iron protein domain"/>
    <property type="match status" value="2"/>
</dbReference>
<sequence length="406" mass="44147">MGLHRFHPTPSGRMGTLWTLSTIRNAALLEFGSMGHMLSGQKLLKTAGAGTGCKLYSTHINESDIALGGTERFSQSLRDIIARDQPRVVFILPSAIPAMIGLDIPALCRELQPEYPRVRLLPCQAGAFNVELHRGVEETLLLLATTLPQPVPRTPEPTFNIIGSCSDLFQFNADAREIVRILAGALGITPLCIMTSDTSVEDLEGMGGAHINLVVRREGVPAARHLQLQFGTPWVEGRPYGMKGTQAWLAEVARILGKSINQNFITAQNADAQPIMELAPRFFAHQQKAGRLSLGGHADVVAGIFAYGCGELGMAGGLCWCDCSSMASATVPFWPETQWSQAVTDRHQGLLMASGEVLAWAKRNSAMQLANPGQAWQLYPYAPPFIGFRGAMNLAAMWMNEVIRTR</sequence>
<dbReference type="SUPFAM" id="SSF53807">
    <property type="entry name" value="Helical backbone' metal receptor"/>
    <property type="match status" value="1"/>
</dbReference>
<evidence type="ECO:0000259" key="1">
    <source>
        <dbReference type="Pfam" id="PF00148"/>
    </source>
</evidence>
<gene>
    <name evidence="2" type="ORF">KL86SPO_50476</name>
</gene>
<proteinExistence type="predicted"/>
<reference evidence="2" key="1">
    <citation type="submission" date="2016-08" db="EMBL/GenBank/DDBJ databases">
        <authorList>
            <person name="Seilhamer J.J."/>
        </authorList>
    </citation>
    <scope>NUCLEOTIDE SEQUENCE</scope>
    <source>
        <strain evidence="2">86</strain>
    </source>
</reference>
<feature type="domain" description="Nitrogenase/oxidoreductase component 1" evidence="1">
    <location>
        <begin position="13"/>
        <end position="402"/>
    </location>
</feature>